<dbReference type="EMBL" id="JANVFS010000004">
    <property type="protein sequence ID" value="KAJ4493170.1"/>
    <property type="molecule type" value="Genomic_DNA"/>
</dbReference>
<dbReference type="AlphaFoldDB" id="A0A9W9B044"/>
<evidence type="ECO:0000313" key="2">
    <source>
        <dbReference type="EMBL" id="KAJ4493170.1"/>
    </source>
</evidence>
<proteinExistence type="predicted"/>
<evidence type="ECO:0000256" key="1">
    <source>
        <dbReference type="SAM" id="MobiDB-lite"/>
    </source>
</evidence>
<gene>
    <name evidence="2" type="ORF">C8J55DRAFT_556172</name>
</gene>
<feature type="region of interest" description="Disordered" evidence="1">
    <location>
        <begin position="1"/>
        <end position="37"/>
    </location>
</feature>
<evidence type="ECO:0000313" key="3">
    <source>
        <dbReference type="Proteomes" id="UP001150238"/>
    </source>
</evidence>
<sequence length="72" mass="7623">MSPTPTRPFSRTPSPLLPPLTALGEVPSPAPESDGEVEADQLAFTIELPSRPQLLDIQEPGHDSIPLLGLSP</sequence>
<reference evidence="2" key="1">
    <citation type="submission" date="2022-08" db="EMBL/GenBank/DDBJ databases">
        <authorList>
            <consortium name="DOE Joint Genome Institute"/>
            <person name="Min B."/>
            <person name="Riley R."/>
            <person name="Sierra-Patev S."/>
            <person name="Naranjo-Ortiz M."/>
            <person name="Looney B."/>
            <person name="Konkel Z."/>
            <person name="Slot J.C."/>
            <person name="Sakamoto Y."/>
            <person name="Steenwyk J.L."/>
            <person name="Rokas A."/>
            <person name="Carro J."/>
            <person name="Camarero S."/>
            <person name="Ferreira P."/>
            <person name="Molpeceres G."/>
            <person name="Ruiz-Duenas F.J."/>
            <person name="Serrano A."/>
            <person name="Henrissat B."/>
            <person name="Drula E."/>
            <person name="Hughes K.W."/>
            <person name="Mata J.L."/>
            <person name="Ishikawa N.K."/>
            <person name="Vargas-Isla R."/>
            <person name="Ushijima S."/>
            <person name="Smith C.A."/>
            <person name="Ahrendt S."/>
            <person name="Andreopoulos W."/>
            <person name="He G."/>
            <person name="Labutti K."/>
            <person name="Lipzen A."/>
            <person name="Ng V."/>
            <person name="Sandor L."/>
            <person name="Barry K."/>
            <person name="Martinez A.T."/>
            <person name="Xiao Y."/>
            <person name="Gibbons J.G."/>
            <person name="Terashima K."/>
            <person name="Hibbett D.S."/>
            <person name="Grigoriev I.V."/>
        </authorList>
    </citation>
    <scope>NUCLEOTIDE SEQUENCE</scope>
    <source>
        <strain evidence="2">Sp2 HRB7682 ss15</strain>
    </source>
</reference>
<protein>
    <submittedName>
        <fullName evidence="2">Uncharacterized protein</fullName>
    </submittedName>
</protein>
<feature type="compositionally biased region" description="Low complexity" evidence="1">
    <location>
        <begin position="1"/>
        <end position="14"/>
    </location>
</feature>
<comment type="caution">
    <text evidence="2">The sequence shown here is derived from an EMBL/GenBank/DDBJ whole genome shotgun (WGS) entry which is preliminary data.</text>
</comment>
<name>A0A9W9B044_9AGAR</name>
<reference evidence="2" key="2">
    <citation type="journal article" date="2023" name="Proc. Natl. Acad. Sci. U.S.A.">
        <title>A global phylogenomic analysis of the shiitake genus Lentinula.</title>
        <authorList>
            <person name="Sierra-Patev S."/>
            <person name="Min B."/>
            <person name="Naranjo-Ortiz M."/>
            <person name="Looney B."/>
            <person name="Konkel Z."/>
            <person name="Slot J.C."/>
            <person name="Sakamoto Y."/>
            <person name="Steenwyk J.L."/>
            <person name="Rokas A."/>
            <person name="Carro J."/>
            <person name="Camarero S."/>
            <person name="Ferreira P."/>
            <person name="Molpeceres G."/>
            <person name="Ruiz-Duenas F.J."/>
            <person name="Serrano A."/>
            <person name="Henrissat B."/>
            <person name="Drula E."/>
            <person name="Hughes K.W."/>
            <person name="Mata J.L."/>
            <person name="Ishikawa N.K."/>
            <person name="Vargas-Isla R."/>
            <person name="Ushijima S."/>
            <person name="Smith C.A."/>
            <person name="Donoghue J."/>
            <person name="Ahrendt S."/>
            <person name="Andreopoulos W."/>
            <person name="He G."/>
            <person name="LaButti K."/>
            <person name="Lipzen A."/>
            <person name="Ng V."/>
            <person name="Riley R."/>
            <person name="Sandor L."/>
            <person name="Barry K."/>
            <person name="Martinez A.T."/>
            <person name="Xiao Y."/>
            <person name="Gibbons J.G."/>
            <person name="Terashima K."/>
            <person name="Grigoriev I.V."/>
            <person name="Hibbett D."/>
        </authorList>
    </citation>
    <scope>NUCLEOTIDE SEQUENCE</scope>
    <source>
        <strain evidence="2">Sp2 HRB7682 ss15</strain>
    </source>
</reference>
<accession>A0A9W9B044</accession>
<organism evidence="2 3">
    <name type="scientific">Lentinula lateritia</name>
    <dbReference type="NCBI Taxonomy" id="40482"/>
    <lineage>
        <taxon>Eukaryota</taxon>
        <taxon>Fungi</taxon>
        <taxon>Dikarya</taxon>
        <taxon>Basidiomycota</taxon>
        <taxon>Agaricomycotina</taxon>
        <taxon>Agaricomycetes</taxon>
        <taxon>Agaricomycetidae</taxon>
        <taxon>Agaricales</taxon>
        <taxon>Marasmiineae</taxon>
        <taxon>Omphalotaceae</taxon>
        <taxon>Lentinula</taxon>
    </lineage>
</organism>
<dbReference type="Proteomes" id="UP001150238">
    <property type="component" value="Unassembled WGS sequence"/>
</dbReference>